<name>A0AAF0PX75_SOLVR</name>
<accession>A0AAF0PX75</accession>
<evidence type="ECO:0000313" key="2">
    <source>
        <dbReference type="EMBL" id="WMV12507.1"/>
    </source>
</evidence>
<dbReference type="Proteomes" id="UP001234989">
    <property type="component" value="Chromosome 1"/>
</dbReference>
<sequence length="102" mass="11763">MKRGKSRQYIIILVDFGAQFKIRPKGGTYFSIAKRELENLSLYRSTTTFSTISDKRCAGRRRVNSAVPDRRRPPPSSAFSLHRRPGAALINRWPKAKSEWRP</sequence>
<proteinExistence type="predicted"/>
<evidence type="ECO:0000313" key="3">
    <source>
        <dbReference type="Proteomes" id="UP001234989"/>
    </source>
</evidence>
<reference evidence="2" key="1">
    <citation type="submission" date="2023-08" db="EMBL/GenBank/DDBJ databases">
        <title>A de novo genome assembly of Solanum verrucosum Schlechtendal, a Mexican diploid species geographically isolated from the other diploid A-genome species in potato relatives.</title>
        <authorList>
            <person name="Hosaka K."/>
        </authorList>
    </citation>
    <scope>NUCLEOTIDE SEQUENCE</scope>
    <source>
        <tissue evidence="2">Young leaves</tissue>
    </source>
</reference>
<keyword evidence="3" id="KW-1185">Reference proteome</keyword>
<protein>
    <submittedName>
        <fullName evidence="2">Uncharacterized protein</fullName>
    </submittedName>
</protein>
<gene>
    <name evidence="2" type="ORF">MTR67_005892</name>
</gene>
<dbReference type="AlphaFoldDB" id="A0AAF0PX75"/>
<dbReference type="EMBL" id="CP133612">
    <property type="protein sequence ID" value="WMV12507.1"/>
    <property type="molecule type" value="Genomic_DNA"/>
</dbReference>
<organism evidence="2 3">
    <name type="scientific">Solanum verrucosum</name>
    <dbReference type="NCBI Taxonomy" id="315347"/>
    <lineage>
        <taxon>Eukaryota</taxon>
        <taxon>Viridiplantae</taxon>
        <taxon>Streptophyta</taxon>
        <taxon>Embryophyta</taxon>
        <taxon>Tracheophyta</taxon>
        <taxon>Spermatophyta</taxon>
        <taxon>Magnoliopsida</taxon>
        <taxon>eudicotyledons</taxon>
        <taxon>Gunneridae</taxon>
        <taxon>Pentapetalae</taxon>
        <taxon>asterids</taxon>
        <taxon>lamiids</taxon>
        <taxon>Solanales</taxon>
        <taxon>Solanaceae</taxon>
        <taxon>Solanoideae</taxon>
        <taxon>Solaneae</taxon>
        <taxon>Solanum</taxon>
    </lineage>
</organism>
<evidence type="ECO:0000256" key="1">
    <source>
        <dbReference type="SAM" id="MobiDB-lite"/>
    </source>
</evidence>
<feature type="region of interest" description="Disordered" evidence="1">
    <location>
        <begin position="60"/>
        <end position="81"/>
    </location>
</feature>